<evidence type="ECO:0000256" key="8">
    <source>
        <dbReference type="RuleBase" id="RU003793"/>
    </source>
</evidence>
<dbReference type="EMBL" id="CP001734">
    <property type="protein sequence ID" value="ACV69691.1"/>
    <property type="molecule type" value="Genomic_DNA"/>
</dbReference>
<comment type="catalytic activity">
    <reaction evidence="9">
        <text>Typically cleaves a -Gly-|-Phe- bond to release an N-terminal, basic peptide of 5-8 residues from type IV prepilin, and then N-methylates the new N-terminal amino group, the methyl donor being S-adenosyl-L-methionine.</text>
        <dbReference type="EC" id="3.4.23.43"/>
    </reaction>
</comment>
<dbReference type="GO" id="GO:0005886">
    <property type="term" value="C:plasma membrane"/>
    <property type="evidence" value="ECO:0007669"/>
    <property type="project" value="UniProtKB-SubCell"/>
</dbReference>
<dbReference type="PANTHER" id="PTHR30487:SF0">
    <property type="entry name" value="PREPILIN LEADER PEPTIDASE_N-METHYLTRANSFERASE-RELATED"/>
    <property type="match status" value="1"/>
</dbReference>
<comment type="similarity">
    <text evidence="2 8">Belongs to the peptidase A24 family.</text>
</comment>
<dbReference type="InterPro" id="IPR050882">
    <property type="entry name" value="Prepilin_peptidase/N-MTase"/>
</dbReference>
<dbReference type="InterPro" id="IPR014032">
    <property type="entry name" value="Peptidase_A24A_bac"/>
</dbReference>
<accession>C8X5J4</accession>
<dbReference type="GO" id="GO:0006465">
    <property type="term" value="P:signal peptide processing"/>
    <property type="evidence" value="ECO:0007669"/>
    <property type="project" value="TreeGrafter"/>
</dbReference>
<evidence type="ECO:0000256" key="1">
    <source>
        <dbReference type="ARBA" id="ARBA00004429"/>
    </source>
</evidence>
<dbReference type="RefSeq" id="WP_015752825.1">
    <property type="nucleotide sequence ID" value="NC_013223.1"/>
</dbReference>
<feature type="transmembrane region" description="Helical" evidence="10">
    <location>
        <begin position="6"/>
        <end position="26"/>
    </location>
</feature>
<evidence type="ECO:0000256" key="3">
    <source>
        <dbReference type="ARBA" id="ARBA00022475"/>
    </source>
</evidence>
<evidence type="ECO:0000256" key="2">
    <source>
        <dbReference type="ARBA" id="ARBA00005801"/>
    </source>
</evidence>
<keyword evidence="7 10" id="KW-0472">Membrane</keyword>
<dbReference type="STRING" id="485915.Dret_2409"/>
<feature type="transmembrane region" description="Helical" evidence="10">
    <location>
        <begin position="136"/>
        <end position="167"/>
    </location>
</feature>
<organism evidence="13 14">
    <name type="scientific">Desulfohalobium retbaense (strain ATCC 49708 / DSM 5692 / JCM 16813 / HR100)</name>
    <dbReference type="NCBI Taxonomy" id="485915"/>
    <lineage>
        <taxon>Bacteria</taxon>
        <taxon>Pseudomonadati</taxon>
        <taxon>Thermodesulfobacteriota</taxon>
        <taxon>Desulfovibrionia</taxon>
        <taxon>Desulfovibrionales</taxon>
        <taxon>Desulfohalobiaceae</taxon>
        <taxon>Desulfohalobium</taxon>
    </lineage>
</organism>
<evidence type="ECO:0000256" key="10">
    <source>
        <dbReference type="SAM" id="Phobius"/>
    </source>
</evidence>
<reference evidence="13 14" key="2">
    <citation type="journal article" date="2010" name="Stand. Genomic Sci.">
        <title>Complete genome sequence of Desulfohalobium retbaense type strain (HR(100)).</title>
        <authorList>
            <person name="Spring S."/>
            <person name="Nolan M."/>
            <person name="Lapidus A."/>
            <person name="Glavina Del Rio T."/>
            <person name="Copeland A."/>
            <person name="Tice H."/>
            <person name="Cheng J.F."/>
            <person name="Lucas S."/>
            <person name="Land M."/>
            <person name="Chen F."/>
            <person name="Bruce D."/>
            <person name="Goodwin L."/>
            <person name="Pitluck S."/>
            <person name="Ivanova N."/>
            <person name="Mavromatis K."/>
            <person name="Mikhailova N."/>
            <person name="Pati A."/>
            <person name="Chen A."/>
            <person name="Palaniappan K."/>
            <person name="Hauser L."/>
            <person name="Chang Y.J."/>
            <person name="Jeffries C.D."/>
            <person name="Munk C."/>
            <person name="Kiss H."/>
            <person name="Chain P."/>
            <person name="Han C."/>
            <person name="Brettin T."/>
            <person name="Detter J.C."/>
            <person name="Schuler E."/>
            <person name="Goker M."/>
            <person name="Rohde M."/>
            <person name="Bristow J."/>
            <person name="Eisen J.A."/>
            <person name="Markowitz V."/>
            <person name="Hugenholtz P."/>
            <person name="Kyrpides N.C."/>
            <person name="Klenk H.P."/>
        </authorList>
    </citation>
    <scope>NUCLEOTIDE SEQUENCE [LARGE SCALE GENOMIC DNA]</scope>
    <source>
        <strain evidence="13 14">DSM 5692</strain>
    </source>
</reference>
<evidence type="ECO:0000313" key="13">
    <source>
        <dbReference type="EMBL" id="ACV69691.1"/>
    </source>
</evidence>
<dbReference type="EC" id="2.1.1.-" evidence="9"/>
<keyword evidence="9 13" id="KW-0378">Hydrolase</keyword>
<gene>
    <name evidence="13" type="ordered locus">Dret_2409</name>
</gene>
<feature type="transmembrane region" description="Helical" evidence="10">
    <location>
        <begin position="77"/>
        <end position="97"/>
    </location>
</feature>
<keyword evidence="9" id="KW-0645">Protease</keyword>
<dbReference type="PANTHER" id="PTHR30487">
    <property type="entry name" value="TYPE 4 PREPILIN-LIKE PROTEINS LEADER PEPTIDE-PROCESSING ENZYME"/>
    <property type="match status" value="1"/>
</dbReference>
<dbReference type="eggNOG" id="COG1989">
    <property type="taxonomic scope" value="Bacteria"/>
</dbReference>
<evidence type="ECO:0000256" key="4">
    <source>
        <dbReference type="ARBA" id="ARBA00022519"/>
    </source>
</evidence>
<protein>
    <recommendedName>
        <fullName evidence="9">Prepilin leader peptidase/N-methyltransferase</fullName>
        <ecNumber evidence="9">2.1.1.-</ecNumber>
        <ecNumber evidence="9">3.4.23.43</ecNumber>
    </recommendedName>
</protein>
<dbReference type="InterPro" id="IPR000045">
    <property type="entry name" value="Prepilin_IV_endopep_pep"/>
</dbReference>
<feature type="domain" description="Prepilin type IV endopeptidase peptidase" evidence="11">
    <location>
        <begin position="110"/>
        <end position="215"/>
    </location>
</feature>
<evidence type="ECO:0000259" key="12">
    <source>
        <dbReference type="Pfam" id="PF06750"/>
    </source>
</evidence>
<keyword evidence="3" id="KW-1003">Cell membrane</keyword>
<comment type="function">
    <text evidence="9">Plays an essential role in type IV pili and type II pseudopili formation by proteolytically removing the leader sequence from substrate proteins and subsequently monomethylating the alpha-amino group of the newly exposed N-terminal phenylalanine.</text>
</comment>
<feature type="transmembrane region" description="Helical" evidence="10">
    <location>
        <begin position="232"/>
        <end position="256"/>
    </location>
</feature>
<dbReference type="OrthoDB" id="9789291at2"/>
<dbReference type="Gene3D" id="1.20.120.1220">
    <property type="match status" value="1"/>
</dbReference>
<evidence type="ECO:0000259" key="11">
    <source>
        <dbReference type="Pfam" id="PF01478"/>
    </source>
</evidence>
<feature type="transmembrane region" description="Helical" evidence="10">
    <location>
        <begin position="103"/>
        <end position="124"/>
    </location>
</feature>
<keyword evidence="9" id="KW-0808">Transferase</keyword>
<evidence type="ECO:0000256" key="5">
    <source>
        <dbReference type="ARBA" id="ARBA00022692"/>
    </source>
</evidence>
<evidence type="ECO:0000256" key="9">
    <source>
        <dbReference type="RuleBase" id="RU003794"/>
    </source>
</evidence>
<dbReference type="GO" id="GO:0032259">
    <property type="term" value="P:methylation"/>
    <property type="evidence" value="ECO:0007669"/>
    <property type="project" value="UniProtKB-KW"/>
</dbReference>
<dbReference type="MEROPS" id="A24.019"/>
<dbReference type="Pfam" id="PF01478">
    <property type="entry name" value="Peptidase_A24"/>
    <property type="match status" value="1"/>
</dbReference>
<keyword evidence="14" id="KW-1185">Reference proteome</keyword>
<dbReference type="HOGENOM" id="CLU_057101_0_1_7"/>
<proteinExistence type="inferred from homology"/>
<reference evidence="14" key="1">
    <citation type="submission" date="2009-09" db="EMBL/GenBank/DDBJ databases">
        <title>The complete chromosome of Desulfohalobium retbaense DSM 5692.</title>
        <authorList>
            <consortium name="US DOE Joint Genome Institute (JGI-PGF)"/>
            <person name="Lucas S."/>
            <person name="Copeland A."/>
            <person name="Lapidus A."/>
            <person name="Glavina del Rio T."/>
            <person name="Dalin E."/>
            <person name="Tice H."/>
            <person name="Bruce D."/>
            <person name="Goodwin L."/>
            <person name="Pitluck S."/>
            <person name="Kyrpides N."/>
            <person name="Mavromatis K."/>
            <person name="Ivanova N."/>
            <person name="Mikhailova N."/>
            <person name="Munk A.C."/>
            <person name="Brettin T."/>
            <person name="Detter J.C."/>
            <person name="Han C."/>
            <person name="Tapia R."/>
            <person name="Larimer F."/>
            <person name="Land M."/>
            <person name="Hauser L."/>
            <person name="Markowitz V."/>
            <person name="Cheng J.-F."/>
            <person name="Hugenholtz P."/>
            <person name="Woyke T."/>
            <person name="Wu D."/>
            <person name="Spring S."/>
            <person name="Klenk H.-P."/>
            <person name="Eisen J.A."/>
        </authorList>
    </citation>
    <scope>NUCLEOTIDE SEQUENCE [LARGE SCALE GENOMIC DNA]</scope>
    <source>
        <strain evidence="14">DSM 5692</strain>
    </source>
</reference>
<keyword evidence="5 9" id="KW-0812">Transmembrane</keyword>
<dbReference type="AlphaFoldDB" id="C8X5J4"/>
<dbReference type="GO" id="GO:0004190">
    <property type="term" value="F:aspartic-type endopeptidase activity"/>
    <property type="evidence" value="ECO:0007669"/>
    <property type="project" value="UniProtKB-EC"/>
</dbReference>
<dbReference type="EC" id="3.4.23.43" evidence="9"/>
<dbReference type="KEGG" id="drt:Dret_2409"/>
<sequence length="257" mass="27761">MDLASVFFPLLALFLGLVLGSFYNVCIHRYLSQTSIVWPGSHCPQCGHRLSWWENIPLVSFLVLRGRCRACRTPISWRYPLVEGLSGLWALALAWQFGPGTAWLVYMGFGGLLIVASFIDLDSFILPDRLTLPGGLLALIAAPTLLGLSWSSAAIGAVAGAGTFWILQQGYKLLRGVEGLGTGDIKLMFLLGGLLGWQSLPLVVFLGALSGLGVSVVYLVRDRSQGMQTAIPFGPFLSLGGMLTILFGPSLLQWYLG</sequence>
<comment type="subcellular location">
    <subcellularLocation>
        <location evidence="1">Cell inner membrane</location>
        <topology evidence="1">Multi-pass membrane protein</topology>
    </subcellularLocation>
    <subcellularLocation>
        <location evidence="9">Cell membrane</location>
        <topology evidence="9">Multi-pass membrane protein</topology>
    </subcellularLocation>
</comment>
<feature type="domain" description="Prepilin peptidase A24 N-terminal" evidence="12">
    <location>
        <begin position="15"/>
        <end position="97"/>
    </location>
</feature>
<dbReference type="Proteomes" id="UP000001052">
    <property type="component" value="Chromosome"/>
</dbReference>
<evidence type="ECO:0000256" key="6">
    <source>
        <dbReference type="ARBA" id="ARBA00022989"/>
    </source>
</evidence>
<evidence type="ECO:0000256" key="7">
    <source>
        <dbReference type="ARBA" id="ARBA00023136"/>
    </source>
</evidence>
<keyword evidence="9" id="KW-0489">Methyltransferase</keyword>
<keyword evidence="4" id="KW-0997">Cell inner membrane</keyword>
<keyword evidence="9" id="KW-0511">Multifunctional enzyme</keyword>
<dbReference type="InterPro" id="IPR010627">
    <property type="entry name" value="Prepilin_pept_A24_N"/>
</dbReference>
<keyword evidence="6 10" id="KW-1133">Transmembrane helix</keyword>
<dbReference type="PRINTS" id="PR00864">
    <property type="entry name" value="PREPILNPTASE"/>
</dbReference>
<name>C8X5J4_DESRD</name>
<evidence type="ECO:0000313" key="14">
    <source>
        <dbReference type="Proteomes" id="UP000001052"/>
    </source>
</evidence>
<feature type="transmembrane region" description="Helical" evidence="10">
    <location>
        <begin position="187"/>
        <end position="220"/>
    </location>
</feature>
<dbReference type="GO" id="GO:0008168">
    <property type="term" value="F:methyltransferase activity"/>
    <property type="evidence" value="ECO:0007669"/>
    <property type="project" value="UniProtKB-KW"/>
</dbReference>
<dbReference type="Pfam" id="PF06750">
    <property type="entry name" value="A24_N_bact"/>
    <property type="match status" value="1"/>
</dbReference>